<proteinExistence type="predicted"/>
<keyword evidence="4" id="KW-1185">Reference proteome</keyword>
<keyword evidence="2" id="KW-0732">Signal</keyword>
<evidence type="ECO:0000256" key="2">
    <source>
        <dbReference type="SAM" id="SignalP"/>
    </source>
</evidence>
<feature type="signal peptide" evidence="2">
    <location>
        <begin position="1"/>
        <end position="21"/>
    </location>
</feature>
<feature type="region of interest" description="Disordered" evidence="1">
    <location>
        <begin position="27"/>
        <end position="65"/>
    </location>
</feature>
<sequence>MRAALPVLFLVALAGCQSAFCASLEVAEKEDASDERDETEAEERSEDMTRDAVSQNPEDKKPEERFDIEVLRHAERNQGALYLSHVHLHSEMLILLSDVEELRSECRVRHDTAPLEH</sequence>
<organism evidence="3 4">
    <name type="scientific">Silurus asotus</name>
    <name type="common">Amur catfish</name>
    <name type="synonym">Parasilurus asotus</name>
    <dbReference type="NCBI Taxonomy" id="30991"/>
    <lineage>
        <taxon>Eukaryota</taxon>
        <taxon>Metazoa</taxon>
        <taxon>Chordata</taxon>
        <taxon>Craniata</taxon>
        <taxon>Vertebrata</taxon>
        <taxon>Euteleostomi</taxon>
        <taxon>Actinopterygii</taxon>
        <taxon>Neopterygii</taxon>
        <taxon>Teleostei</taxon>
        <taxon>Ostariophysi</taxon>
        <taxon>Siluriformes</taxon>
        <taxon>Siluridae</taxon>
        <taxon>Silurus</taxon>
    </lineage>
</organism>
<evidence type="ECO:0000256" key="1">
    <source>
        <dbReference type="SAM" id="MobiDB-lite"/>
    </source>
</evidence>
<comment type="caution">
    <text evidence="3">The sequence shown here is derived from an EMBL/GenBank/DDBJ whole genome shotgun (WGS) entry which is preliminary data.</text>
</comment>
<evidence type="ECO:0000313" key="3">
    <source>
        <dbReference type="EMBL" id="KAI5622612.1"/>
    </source>
</evidence>
<evidence type="ECO:0000313" key="4">
    <source>
        <dbReference type="Proteomes" id="UP001205998"/>
    </source>
</evidence>
<gene>
    <name evidence="3" type="ORF">C0J50_17833</name>
</gene>
<feature type="chain" id="PRO_5042048618" evidence="2">
    <location>
        <begin position="22"/>
        <end position="117"/>
    </location>
</feature>
<feature type="compositionally biased region" description="Acidic residues" evidence="1">
    <location>
        <begin position="31"/>
        <end position="45"/>
    </location>
</feature>
<dbReference type="AlphaFoldDB" id="A0AAD5AW49"/>
<reference evidence="3" key="1">
    <citation type="submission" date="2018-07" db="EMBL/GenBank/DDBJ databases">
        <title>Comparative genomics of catfishes provides insights into carnivory and benthic adaptation.</title>
        <authorList>
            <person name="Zhang Y."/>
            <person name="Wang D."/>
            <person name="Peng Z."/>
            <person name="Zheng S."/>
            <person name="Shao F."/>
            <person name="Tao W."/>
        </authorList>
    </citation>
    <scope>NUCLEOTIDE SEQUENCE</scope>
    <source>
        <strain evidence="3">Chongqing</strain>
    </source>
</reference>
<protein>
    <submittedName>
        <fullName evidence="3">Uncharacterized protein</fullName>
    </submittedName>
</protein>
<accession>A0AAD5AW49</accession>
<dbReference type="Proteomes" id="UP001205998">
    <property type="component" value="Unassembled WGS sequence"/>
</dbReference>
<dbReference type="EMBL" id="MU551616">
    <property type="protein sequence ID" value="KAI5622612.1"/>
    <property type="molecule type" value="Genomic_DNA"/>
</dbReference>
<dbReference type="PROSITE" id="PS51257">
    <property type="entry name" value="PROKAR_LIPOPROTEIN"/>
    <property type="match status" value="1"/>
</dbReference>
<name>A0AAD5AW49_SILAS</name>